<name>A0AAV9MTT7_9EURO</name>
<dbReference type="InterPro" id="IPR037045">
    <property type="entry name" value="S8pro/Inhibitor_I9_sf"/>
</dbReference>
<dbReference type="SUPFAM" id="SSF54897">
    <property type="entry name" value="Protease propeptides/inhibitors"/>
    <property type="match status" value="1"/>
</dbReference>
<dbReference type="Proteomes" id="UP001358417">
    <property type="component" value="Unassembled WGS sequence"/>
</dbReference>
<gene>
    <name evidence="3" type="ORF">LTR84_010187</name>
</gene>
<dbReference type="PANTHER" id="PTHR28288">
    <property type="entry name" value="PROTEASE B INHIBITOR 2"/>
    <property type="match status" value="1"/>
</dbReference>
<dbReference type="InterPro" id="IPR052471">
    <property type="entry name" value="PBI_I9"/>
</dbReference>
<accession>A0AAV9MTT7</accession>
<dbReference type="Gene3D" id="3.30.70.80">
    <property type="entry name" value="Peptidase S8 propeptide/proteinase inhibitor I9"/>
    <property type="match status" value="1"/>
</dbReference>
<reference evidence="3 4" key="1">
    <citation type="submission" date="2023-08" db="EMBL/GenBank/DDBJ databases">
        <title>Black Yeasts Isolated from many extreme environments.</title>
        <authorList>
            <person name="Coleine C."/>
            <person name="Stajich J.E."/>
            <person name="Selbmann L."/>
        </authorList>
    </citation>
    <scope>NUCLEOTIDE SEQUENCE [LARGE SCALE GENOMIC DNA]</scope>
    <source>
        <strain evidence="3 4">CCFEE 5792</strain>
    </source>
</reference>
<proteinExistence type="inferred from homology"/>
<dbReference type="FunFam" id="3.30.70.80:FF:000005">
    <property type="entry name" value="Proteinase inhibitor I2B"/>
    <property type="match status" value="1"/>
</dbReference>
<dbReference type="GO" id="GO:0004866">
    <property type="term" value="F:endopeptidase inhibitor activity"/>
    <property type="evidence" value="ECO:0007669"/>
    <property type="project" value="UniProtKB-ARBA"/>
</dbReference>
<sequence>MRLFITILLALIALVFARPAALKTVIVSYPNDTPSSVVDKAMKEVVNAGGIITHEYSLIKGFAAKVSDSMIDTINTLTENYTPLVESDSIVTISNN</sequence>
<comment type="similarity">
    <text evidence="1">Belongs to the protease inhibitor I9 family.</text>
</comment>
<comment type="caution">
    <text evidence="3">The sequence shown here is derived from an EMBL/GenBank/DDBJ whole genome shotgun (WGS) entry which is preliminary data.</text>
</comment>
<dbReference type="PANTHER" id="PTHR28288:SF1">
    <property type="entry name" value="INHIBITOR I9 DOMAIN-CONTAINING PROTEIN"/>
    <property type="match status" value="1"/>
</dbReference>
<dbReference type="RefSeq" id="XP_064700678.1">
    <property type="nucleotide sequence ID" value="XM_064853724.1"/>
</dbReference>
<evidence type="ECO:0000256" key="2">
    <source>
        <dbReference type="SAM" id="SignalP"/>
    </source>
</evidence>
<dbReference type="GeneID" id="89978345"/>
<evidence type="ECO:0000313" key="3">
    <source>
        <dbReference type="EMBL" id="KAK5045039.1"/>
    </source>
</evidence>
<evidence type="ECO:0008006" key="5">
    <source>
        <dbReference type="Google" id="ProtNLM"/>
    </source>
</evidence>
<evidence type="ECO:0000313" key="4">
    <source>
        <dbReference type="Proteomes" id="UP001358417"/>
    </source>
</evidence>
<keyword evidence="4" id="KW-1185">Reference proteome</keyword>
<organism evidence="3 4">
    <name type="scientific">Exophiala bonariae</name>
    <dbReference type="NCBI Taxonomy" id="1690606"/>
    <lineage>
        <taxon>Eukaryota</taxon>
        <taxon>Fungi</taxon>
        <taxon>Dikarya</taxon>
        <taxon>Ascomycota</taxon>
        <taxon>Pezizomycotina</taxon>
        <taxon>Eurotiomycetes</taxon>
        <taxon>Chaetothyriomycetidae</taxon>
        <taxon>Chaetothyriales</taxon>
        <taxon>Herpotrichiellaceae</taxon>
        <taxon>Exophiala</taxon>
    </lineage>
</organism>
<feature type="chain" id="PRO_5043508096" description="Inhibitor I9 domain-containing protein" evidence="2">
    <location>
        <begin position="18"/>
        <end position="96"/>
    </location>
</feature>
<protein>
    <recommendedName>
        <fullName evidence="5">Inhibitor I9 domain-containing protein</fullName>
    </recommendedName>
</protein>
<dbReference type="AlphaFoldDB" id="A0AAV9MTT7"/>
<feature type="signal peptide" evidence="2">
    <location>
        <begin position="1"/>
        <end position="17"/>
    </location>
</feature>
<evidence type="ECO:0000256" key="1">
    <source>
        <dbReference type="ARBA" id="ARBA00038069"/>
    </source>
</evidence>
<dbReference type="EMBL" id="JAVRRD010000040">
    <property type="protein sequence ID" value="KAK5045039.1"/>
    <property type="molecule type" value="Genomic_DNA"/>
</dbReference>
<keyword evidence="2" id="KW-0732">Signal</keyword>
<dbReference type="GO" id="GO:0042144">
    <property type="term" value="P:vacuole fusion, non-autophagic"/>
    <property type="evidence" value="ECO:0007669"/>
    <property type="project" value="TreeGrafter"/>
</dbReference>